<dbReference type="Proteomes" id="UP000620124">
    <property type="component" value="Unassembled WGS sequence"/>
</dbReference>
<accession>A0A8H6U196</accession>
<organism evidence="1 2">
    <name type="scientific">Mycena venus</name>
    <dbReference type="NCBI Taxonomy" id="2733690"/>
    <lineage>
        <taxon>Eukaryota</taxon>
        <taxon>Fungi</taxon>
        <taxon>Dikarya</taxon>
        <taxon>Basidiomycota</taxon>
        <taxon>Agaricomycotina</taxon>
        <taxon>Agaricomycetes</taxon>
        <taxon>Agaricomycetidae</taxon>
        <taxon>Agaricales</taxon>
        <taxon>Marasmiineae</taxon>
        <taxon>Mycenaceae</taxon>
        <taxon>Mycena</taxon>
    </lineage>
</organism>
<proteinExistence type="predicted"/>
<evidence type="ECO:0000313" key="1">
    <source>
        <dbReference type="EMBL" id="KAF7326764.1"/>
    </source>
</evidence>
<keyword evidence="2" id="KW-1185">Reference proteome</keyword>
<gene>
    <name evidence="1" type="ORF">MVEN_02595400</name>
</gene>
<dbReference type="AlphaFoldDB" id="A0A8H6U196"/>
<protein>
    <submittedName>
        <fullName evidence="1">Uncharacterized protein</fullName>
    </submittedName>
</protein>
<dbReference type="EMBL" id="JACAZI010000040">
    <property type="protein sequence ID" value="KAF7326764.1"/>
    <property type="molecule type" value="Genomic_DNA"/>
</dbReference>
<evidence type="ECO:0000313" key="2">
    <source>
        <dbReference type="Proteomes" id="UP000620124"/>
    </source>
</evidence>
<dbReference type="OrthoDB" id="3218528at2759"/>
<name>A0A8H6U196_9AGAR</name>
<comment type="caution">
    <text evidence="1">The sequence shown here is derived from an EMBL/GenBank/DDBJ whole genome shotgun (WGS) entry which is preliminary data.</text>
</comment>
<reference evidence="1" key="1">
    <citation type="submission" date="2020-05" db="EMBL/GenBank/DDBJ databases">
        <title>Mycena genomes resolve the evolution of fungal bioluminescence.</title>
        <authorList>
            <person name="Tsai I.J."/>
        </authorList>
    </citation>
    <scope>NUCLEOTIDE SEQUENCE</scope>
    <source>
        <strain evidence="1">CCC161011</strain>
    </source>
</reference>
<sequence>MERMVVRSSVLGGFPQNSHPFMTYTNAMAPILTVYGPGNLHHIAYASNQGIENLVANLPITAGIDNRTDIILGFSYSYNGFAFYWDGAGTAFWRIAASSPFTEPVGTSWANATSIPWGTEVVLGADVRAEVSAAGNLATGIIAAYIIPGNLD</sequence>